<protein>
    <recommendedName>
        <fullName evidence="1">Heterokaryon incompatibility domain-containing protein</fullName>
    </recommendedName>
</protein>
<evidence type="ECO:0000313" key="2">
    <source>
        <dbReference type="EMBL" id="KAG1798624.1"/>
    </source>
</evidence>
<dbReference type="OrthoDB" id="2681076at2759"/>
<evidence type="ECO:0000259" key="1">
    <source>
        <dbReference type="Pfam" id="PF06985"/>
    </source>
</evidence>
<dbReference type="GeneID" id="64596154"/>
<comment type="caution">
    <text evidence="2">The sequence shown here is derived from an EMBL/GenBank/DDBJ whole genome shotgun (WGS) entry which is preliminary data.</text>
</comment>
<dbReference type="Pfam" id="PF06985">
    <property type="entry name" value="HET"/>
    <property type="match status" value="1"/>
</dbReference>
<gene>
    <name evidence="2" type="ORF">HD556DRAFT_1352001</name>
</gene>
<proteinExistence type="predicted"/>
<dbReference type="RefSeq" id="XP_041163310.1">
    <property type="nucleotide sequence ID" value="XM_041302390.1"/>
</dbReference>
<reference evidence="2" key="1">
    <citation type="journal article" date="2020" name="New Phytol.">
        <title>Comparative genomics reveals dynamic genome evolution in host specialist ectomycorrhizal fungi.</title>
        <authorList>
            <person name="Lofgren L.A."/>
            <person name="Nguyen N.H."/>
            <person name="Vilgalys R."/>
            <person name="Ruytinx J."/>
            <person name="Liao H.L."/>
            <person name="Branco S."/>
            <person name="Kuo A."/>
            <person name="LaButti K."/>
            <person name="Lipzen A."/>
            <person name="Andreopoulos W."/>
            <person name="Pangilinan J."/>
            <person name="Riley R."/>
            <person name="Hundley H."/>
            <person name="Na H."/>
            <person name="Barry K."/>
            <person name="Grigoriev I.V."/>
            <person name="Stajich J.E."/>
            <person name="Kennedy P.G."/>
        </authorList>
    </citation>
    <scope>NUCLEOTIDE SEQUENCE</scope>
    <source>
        <strain evidence="2">S12</strain>
    </source>
</reference>
<accession>A0A9P7DMS7</accession>
<name>A0A9P7DMS7_9AGAM</name>
<dbReference type="PANTHER" id="PTHR10622">
    <property type="entry name" value="HET DOMAIN-CONTAINING PROTEIN"/>
    <property type="match status" value="1"/>
</dbReference>
<dbReference type="AlphaFoldDB" id="A0A9P7DMS7"/>
<dbReference type="PANTHER" id="PTHR10622:SF10">
    <property type="entry name" value="HET DOMAIN-CONTAINING PROTEIN"/>
    <property type="match status" value="1"/>
</dbReference>
<keyword evidence="3" id="KW-1185">Reference proteome</keyword>
<sequence length="121" mass="13481">MGVVPCYSRNSSTRYRCILMTPAAPLAHPQTGPRVSIVLFGKVYHGHLLGHMACMPSTVQSFYKAARDLGYRWAWSDTCCIDKSIDAEQQKSIKSMFDWYHHSALTVVYLSDVPALSKPGA</sequence>
<dbReference type="InterPro" id="IPR010730">
    <property type="entry name" value="HET"/>
</dbReference>
<dbReference type="EMBL" id="JABBWE010000013">
    <property type="protein sequence ID" value="KAG1798624.1"/>
    <property type="molecule type" value="Genomic_DNA"/>
</dbReference>
<organism evidence="2 3">
    <name type="scientific">Suillus plorans</name>
    <dbReference type="NCBI Taxonomy" id="116603"/>
    <lineage>
        <taxon>Eukaryota</taxon>
        <taxon>Fungi</taxon>
        <taxon>Dikarya</taxon>
        <taxon>Basidiomycota</taxon>
        <taxon>Agaricomycotina</taxon>
        <taxon>Agaricomycetes</taxon>
        <taxon>Agaricomycetidae</taxon>
        <taxon>Boletales</taxon>
        <taxon>Suillineae</taxon>
        <taxon>Suillaceae</taxon>
        <taxon>Suillus</taxon>
    </lineage>
</organism>
<evidence type="ECO:0000313" key="3">
    <source>
        <dbReference type="Proteomes" id="UP000719766"/>
    </source>
</evidence>
<dbReference type="Proteomes" id="UP000719766">
    <property type="component" value="Unassembled WGS sequence"/>
</dbReference>
<feature type="domain" description="Heterokaryon incompatibility" evidence="1">
    <location>
        <begin position="50"/>
        <end position="112"/>
    </location>
</feature>